<evidence type="ECO:0000313" key="1">
    <source>
        <dbReference type="EMBL" id="QHU28959.1"/>
    </source>
</evidence>
<proteinExistence type="predicted"/>
<accession>A0A6C0LDE3</accession>
<dbReference type="AlphaFoldDB" id="A0A6C0LDE3"/>
<protein>
    <recommendedName>
        <fullName evidence="2">UBC core domain-containing protein</fullName>
    </recommendedName>
</protein>
<dbReference type="SUPFAM" id="SSF54495">
    <property type="entry name" value="UBC-like"/>
    <property type="match status" value="1"/>
</dbReference>
<dbReference type="CDD" id="cd00195">
    <property type="entry name" value="UBCc_UEV"/>
    <property type="match status" value="1"/>
</dbReference>
<evidence type="ECO:0008006" key="2">
    <source>
        <dbReference type="Google" id="ProtNLM"/>
    </source>
</evidence>
<name>A0A6C0LDE3_9ZZZZ</name>
<sequence length="154" mass="18768">MSSTFKRLINEYKKINEIEHNLSYKLHTIDSGNVMFRCDINFFYNKLEYRIKIYYNKLYPFQPPLKLEINDNNIFNLYKKIMYKNSTLLNNNCLCCKSLLCNSNWDVSKNIIHILEEIKKVIDYNELYIKRKLLKKIALKYTNQHLDYLEQYLL</sequence>
<reference evidence="1" key="1">
    <citation type="journal article" date="2020" name="Nature">
        <title>Giant virus diversity and host interactions through global metagenomics.</title>
        <authorList>
            <person name="Schulz F."/>
            <person name="Roux S."/>
            <person name="Paez-Espino D."/>
            <person name="Jungbluth S."/>
            <person name="Walsh D.A."/>
            <person name="Denef V.J."/>
            <person name="McMahon K.D."/>
            <person name="Konstantinidis K.T."/>
            <person name="Eloe-Fadrosh E.A."/>
            <person name="Kyrpides N.C."/>
            <person name="Woyke T."/>
        </authorList>
    </citation>
    <scope>NUCLEOTIDE SEQUENCE</scope>
    <source>
        <strain evidence="1">GVMAG-M-3300027791-30</strain>
    </source>
</reference>
<dbReference type="InterPro" id="IPR016135">
    <property type="entry name" value="UBQ-conjugating_enzyme/RWD"/>
</dbReference>
<dbReference type="Gene3D" id="3.10.110.10">
    <property type="entry name" value="Ubiquitin Conjugating Enzyme"/>
    <property type="match status" value="1"/>
</dbReference>
<dbReference type="EMBL" id="MN740477">
    <property type="protein sequence ID" value="QHU28959.1"/>
    <property type="molecule type" value="Genomic_DNA"/>
</dbReference>
<organism evidence="1">
    <name type="scientific">viral metagenome</name>
    <dbReference type="NCBI Taxonomy" id="1070528"/>
    <lineage>
        <taxon>unclassified sequences</taxon>
        <taxon>metagenomes</taxon>
        <taxon>organismal metagenomes</taxon>
    </lineage>
</organism>